<reference evidence="1 2" key="1">
    <citation type="journal article" date="2017" name="Nature">
        <title>The Apostasia genome and the evolution of orchids.</title>
        <authorList>
            <person name="Zhang G.Q."/>
            <person name="Liu K.W."/>
            <person name="Li Z."/>
            <person name="Lohaus R."/>
            <person name="Hsiao Y.Y."/>
            <person name="Niu S.C."/>
            <person name="Wang J.Y."/>
            <person name="Lin Y.C."/>
            <person name="Xu Q."/>
            <person name="Chen L.J."/>
            <person name="Yoshida K."/>
            <person name="Fujiwara S."/>
            <person name="Wang Z.W."/>
            <person name="Zhang Y.Q."/>
            <person name="Mitsuda N."/>
            <person name="Wang M."/>
            <person name="Liu G.H."/>
            <person name="Pecoraro L."/>
            <person name="Huang H.X."/>
            <person name="Xiao X.J."/>
            <person name="Lin M."/>
            <person name="Wu X.Y."/>
            <person name="Wu W.L."/>
            <person name="Chen Y.Y."/>
            <person name="Chang S.B."/>
            <person name="Sakamoto S."/>
            <person name="Ohme-Takagi M."/>
            <person name="Yagi M."/>
            <person name="Zeng S.J."/>
            <person name="Shen C.Y."/>
            <person name="Yeh C.M."/>
            <person name="Luo Y.B."/>
            <person name="Tsai W.C."/>
            <person name="Van de Peer Y."/>
            <person name="Liu Z.J."/>
        </authorList>
    </citation>
    <scope>NUCLEOTIDE SEQUENCE [LARGE SCALE GENOMIC DNA]</scope>
    <source>
        <strain evidence="2">cv. Shenzhen</strain>
        <tissue evidence="1">Stem</tissue>
    </source>
</reference>
<keyword evidence="2" id="KW-1185">Reference proteome</keyword>
<proteinExistence type="predicted"/>
<dbReference type="Proteomes" id="UP000236161">
    <property type="component" value="Unassembled WGS sequence"/>
</dbReference>
<name>A0A2I0A715_9ASPA</name>
<evidence type="ECO:0000313" key="1">
    <source>
        <dbReference type="EMBL" id="PKA51339.1"/>
    </source>
</evidence>
<protein>
    <submittedName>
        <fullName evidence="1">Uncharacterized protein</fullName>
    </submittedName>
</protein>
<dbReference type="EMBL" id="KZ452013">
    <property type="protein sequence ID" value="PKA51339.1"/>
    <property type="molecule type" value="Genomic_DNA"/>
</dbReference>
<sequence length="84" mass="9278">MGMTSMIVKLFDVNSVIILLIKQTNGANVSFGVVSRKLRFSESISTMLLDLTPSALSKPEPRSSIMFRGLFPSCSGERKRLLDI</sequence>
<organism evidence="1 2">
    <name type="scientific">Apostasia shenzhenica</name>
    <dbReference type="NCBI Taxonomy" id="1088818"/>
    <lineage>
        <taxon>Eukaryota</taxon>
        <taxon>Viridiplantae</taxon>
        <taxon>Streptophyta</taxon>
        <taxon>Embryophyta</taxon>
        <taxon>Tracheophyta</taxon>
        <taxon>Spermatophyta</taxon>
        <taxon>Magnoliopsida</taxon>
        <taxon>Liliopsida</taxon>
        <taxon>Asparagales</taxon>
        <taxon>Orchidaceae</taxon>
        <taxon>Apostasioideae</taxon>
        <taxon>Apostasia</taxon>
    </lineage>
</organism>
<gene>
    <name evidence="1" type="ORF">AXF42_Ash002703</name>
</gene>
<dbReference type="AlphaFoldDB" id="A0A2I0A715"/>
<evidence type="ECO:0000313" key="2">
    <source>
        <dbReference type="Proteomes" id="UP000236161"/>
    </source>
</evidence>
<accession>A0A2I0A715</accession>